<dbReference type="Proteomes" id="UP001152562">
    <property type="component" value="Unassembled WGS sequence"/>
</dbReference>
<name>A0A9P0SVV2_PIEBR</name>
<evidence type="ECO:0000313" key="2">
    <source>
        <dbReference type="Proteomes" id="UP001152562"/>
    </source>
</evidence>
<comment type="caution">
    <text evidence="1">The sequence shown here is derived from an EMBL/GenBank/DDBJ whole genome shotgun (WGS) entry which is preliminary data.</text>
</comment>
<organism evidence="1 2">
    <name type="scientific">Pieris brassicae</name>
    <name type="common">White butterfly</name>
    <name type="synonym">Large white butterfly</name>
    <dbReference type="NCBI Taxonomy" id="7116"/>
    <lineage>
        <taxon>Eukaryota</taxon>
        <taxon>Metazoa</taxon>
        <taxon>Ecdysozoa</taxon>
        <taxon>Arthropoda</taxon>
        <taxon>Hexapoda</taxon>
        <taxon>Insecta</taxon>
        <taxon>Pterygota</taxon>
        <taxon>Neoptera</taxon>
        <taxon>Endopterygota</taxon>
        <taxon>Lepidoptera</taxon>
        <taxon>Glossata</taxon>
        <taxon>Ditrysia</taxon>
        <taxon>Papilionoidea</taxon>
        <taxon>Pieridae</taxon>
        <taxon>Pierinae</taxon>
        <taxon>Pieris</taxon>
    </lineage>
</organism>
<dbReference type="AlphaFoldDB" id="A0A9P0SVV2"/>
<reference evidence="1" key="1">
    <citation type="submission" date="2022-05" db="EMBL/GenBank/DDBJ databases">
        <authorList>
            <person name="Okamura Y."/>
        </authorList>
    </citation>
    <scope>NUCLEOTIDE SEQUENCE</scope>
</reference>
<evidence type="ECO:0008006" key="3">
    <source>
        <dbReference type="Google" id="ProtNLM"/>
    </source>
</evidence>
<evidence type="ECO:0000313" key="1">
    <source>
        <dbReference type="EMBL" id="CAH3959747.1"/>
    </source>
</evidence>
<gene>
    <name evidence="1" type="ORF">PIBRA_LOCUS1577</name>
</gene>
<accession>A0A9P0SVV2</accession>
<keyword evidence="2" id="KW-1185">Reference proteome</keyword>
<protein>
    <recommendedName>
        <fullName evidence="3">ISXO2-like transposase domain-containing protein</fullName>
    </recommendedName>
</protein>
<dbReference type="EMBL" id="CALOZG010000002">
    <property type="protein sequence ID" value="CAH3959747.1"/>
    <property type="molecule type" value="Genomic_DNA"/>
</dbReference>
<sequence length="82" mass="9411">MAGTQLLCMNYELNKVIQIDESKFGKRQFNRGRHIEGHWVICMIEDGNANLRPKVYPDNGRSADILVPLIKKTCPGRLHHSH</sequence>
<proteinExistence type="predicted"/>